<name>A0A2T7P875_POMCA</name>
<dbReference type="AlphaFoldDB" id="A0A2T7P875"/>
<evidence type="ECO:0000259" key="5">
    <source>
        <dbReference type="PROSITE" id="PS50089"/>
    </source>
</evidence>
<keyword evidence="1" id="KW-0479">Metal-binding</keyword>
<dbReference type="OrthoDB" id="9992988at2759"/>
<keyword evidence="2 4" id="KW-0863">Zinc-finger</keyword>
<accession>A0A2T7P875</accession>
<keyword evidence="3" id="KW-0862">Zinc</keyword>
<evidence type="ECO:0000256" key="2">
    <source>
        <dbReference type="ARBA" id="ARBA00022771"/>
    </source>
</evidence>
<proteinExistence type="predicted"/>
<dbReference type="Gene3D" id="3.30.40.10">
    <property type="entry name" value="Zinc/RING finger domain, C3HC4 (zinc finger)"/>
    <property type="match status" value="1"/>
</dbReference>
<protein>
    <recommendedName>
        <fullName evidence="5">RING-type domain-containing protein</fullName>
    </recommendedName>
</protein>
<gene>
    <name evidence="6" type="ORF">C0Q70_08864</name>
</gene>
<dbReference type="InterPro" id="IPR027370">
    <property type="entry name" value="Znf-RING_euk"/>
</dbReference>
<dbReference type="InterPro" id="IPR001841">
    <property type="entry name" value="Znf_RING"/>
</dbReference>
<dbReference type="Pfam" id="PF13445">
    <property type="entry name" value="zf-RING_UBOX"/>
    <property type="match status" value="1"/>
</dbReference>
<dbReference type="InterPro" id="IPR013083">
    <property type="entry name" value="Znf_RING/FYVE/PHD"/>
</dbReference>
<dbReference type="PROSITE" id="PS00518">
    <property type="entry name" value="ZF_RING_1"/>
    <property type="match status" value="1"/>
</dbReference>
<dbReference type="GO" id="GO:0008270">
    <property type="term" value="F:zinc ion binding"/>
    <property type="evidence" value="ECO:0007669"/>
    <property type="project" value="UniProtKB-KW"/>
</dbReference>
<dbReference type="Proteomes" id="UP000245119">
    <property type="component" value="Linkage Group LG5"/>
</dbReference>
<evidence type="ECO:0000256" key="4">
    <source>
        <dbReference type="PROSITE-ProRule" id="PRU00175"/>
    </source>
</evidence>
<reference evidence="6 7" key="1">
    <citation type="submission" date="2018-04" db="EMBL/GenBank/DDBJ databases">
        <title>The genome of golden apple snail Pomacea canaliculata provides insight into stress tolerance and invasive adaptation.</title>
        <authorList>
            <person name="Liu C."/>
            <person name="Liu B."/>
            <person name="Ren Y."/>
            <person name="Zhang Y."/>
            <person name="Wang H."/>
            <person name="Li S."/>
            <person name="Jiang F."/>
            <person name="Yin L."/>
            <person name="Zhang G."/>
            <person name="Qian W."/>
            <person name="Fan W."/>
        </authorList>
    </citation>
    <scope>NUCLEOTIDE SEQUENCE [LARGE SCALE GENOMIC DNA]</scope>
    <source>
        <strain evidence="6">SZHN2017</strain>
        <tissue evidence="6">Muscle</tissue>
    </source>
</reference>
<dbReference type="SUPFAM" id="SSF57850">
    <property type="entry name" value="RING/U-box"/>
    <property type="match status" value="1"/>
</dbReference>
<sequence length="305" mass="34355">MYDLLRRDQDVFMTGALHPVYMQQKFQALLQQFLLMLQISMLATAQEPDRRARESVQSQGSRALFPELLFFRRVRRDQDKERFKSTVLKIEDPIPSHAFPMGQHCGGVRNPFPQVGHILRLHHLHIAKIEDTYSICIIYSGLEAGGARALPRVTCGAFVGRKKEATDDTQDSHPYPRQIQARDAQQLLQVHNARAGGGACQAAATSDGFSVARALHPPTYPGPPTRTTWQEVRMGSVVRQQQHKAWSCSGTMATHESVGEEYLTCYICYDVFTEPKTLACLHRFCEKCLQVRRDDCTCSSVGSCT</sequence>
<dbReference type="PROSITE" id="PS50089">
    <property type="entry name" value="ZF_RING_2"/>
    <property type="match status" value="1"/>
</dbReference>
<evidence type="ECO:0000256" key="1">
    <source>
        <dbReference type="ARBA" id="ARBA00022723"/>
    </source>
</evidence>
<comment type="caution">
    <text evidence="6">The sequence shown here is derived from an EMBL/GenBank/DDBJ whole genome shotgun (WGS) entry which is preliminary data.</text>
</comment>
<evidence type="ECO:0000313" key="6">
    <source>
        <dbReference type="EMBL" id="PVD29609.1"/>
    </source>
</evidence>
<evidence type="ECO:0000313" key="7">
    <source>
        <dbReference type="Proteomes" id="UP000245119"/>
    </source>
</evidence>
<evidence type="ECO:0000256" key="3">
    <source>
        <dbReference type="ARBA" id="ARBA00022833"/>
    </source>
</evidence>
<feature type="domain" description="RING-type" evidence="5">
    <location>
        <begin position="265"/>
        <end position="296"/>
    </location>
</feature>
<dbReference type="EMBL" id="PZQS01000005">
    <property type="protein sequence ID" value="PVD29609.1"/>
    <property type="molecule type" value="Genomic_DNA"/>
</dbReference>
<organism evidence="6 7">
    <name type="scientific">Pomacea canaliculata</name>
    <name type="common">Golden apple snail</name>
    <dbReference type="NCBI Taxonomy" id="400727"/>
    <lineage>
        <taxon>Eukaryota</taxon>
        <taxon>Metazoa</taxon>
        <taxon>Spiralia</taxon>
        <taxon>Lophotrochozoa</taxon>
        <taxon>Mollusca</taxon>
        <taxon>Gastropoda</taxon>
        <taxon>Caenogastropoda</taxon>
        <taxon>Architaenioglossa</taxon>
        <taxon>Ampullarioidea</taxon>
        <taxon>Ampullariidae</taxon>
        <taxon>Pomacea</taxon>
    </lineage>
</organism>
<dbReference type="SMART" id="SM00184">
    <property type="entry name" value="RING"/>
    <property type="match status" value="1"/>
</dbReference>
<dbReference type="InterPro" id="IPR017907">
    <property type="entry name" value="Znf_RING_CS"/>
</dbReference>
<keyword evidence="7" id="KW-1185">Reference proteome</keyword>